<evidence type="ECO:0000313" key="2">
    <source>
        <dbReference type="EMBL" id="GGC06847.1"/>
    </source>
</evidence>
<proteinExistence type="predicted"/>
<dbReference type="Proteomes" id="UP000629025">
    <property type="component" value="Unassembled WGS sequence"/>
</dbReference>
<dbReference type="SUPFAM" id="SSF53448">
    <property type="entry name" value="Nucleotide-diphospho-sugar transferases"/>
    <property type="match status" value="1"/>
</dbReference>
<organism evidence="2 3">
    <name type="scientific">Marinobacterium zhoushanense</name>
    <dbReference type="NCBI Taxonomy" id="1679163"/>
    <lineage>
        <taxon>Bacteria</taxon>
        <taxon>Pseudomonadati</taxon>
        <taxon>Pseudomonadota</taxon>
        <taxon>Gammaproteobacteria</taxon>
        <taxon>Oceanospirillales</taxon>
        <taxon>Oceanospirillaceae</taxon>
        <taxon>Marinobacterium</taxon>
    </lineage>
</organism>
<sequence>MVERTGDTRKLKQCSGGKPVISIITIVYNGEKNIAETISSVIEQSYEYIEYIVVDGASTDNTINIIKSYEDHIDLWISEKDGGVSDAFNKGISLASGDYIQMLNCGDILLSRYEIESIIPYLDTEVVCFQYKTDTGKIAPVYEDFSKKRNDVYSAIKKARVSHQATFVRSDVFQNIGKYDLNYKIRMDFDFFFRAQRVYDFSYHNKPIVFYRTDGISSQLRNSAIFKLEEFKVVTKFYNNVGYKLNFFSKLPFFLVRKILSKLFRSLIGRSHAKV</sequence>
<protein>
    <recommendedName>
        <fullName evidence="1">Glycosyltransferase 2-like domain-containing protein</fullName>
    </recommendedName>
</protein>
<name>A0ABQ1KTF0_9GAMM</name>
<dbReference type="EMBL" id="BMIJ01000008">
    <property type="protein sequence ID" value="GGC06847.1"/>
    <property type="molecule type" value="Genomic_DNA"/>
</dbReference>
<keyword evidence="3" id="KW-1185">Reference proteome</keyword>
<reference evidence="3" key="1">
    <citation type="journal article" date="2019" name="Int. J. Syst. Evol. Microbiol.">
        <title>The Global Catalogue of Microorganisms (GCM) 10K type strain sequencing project: providing services to taxonomists for standard genome sequencing and annotation.</title>
        <authorList>
            <consortium name="The Broad Institute Genomics Platform"/>
            <consortium name="The Broad Institute Genome Sequencing Center for Infectious Disease"/>
            <person name="Wu L."/>
            <person name="Ma J."/>
        </authorList>
    </citation>
    <scope>NUCLEOTIDE SEQUENCE [LARGE SCALE GENOMIC DNA]</scope>
    <source>
        <strain evidence="3">CGMCC 1.15341</strain>
    </source>
</reference>
<evidence type="ECO:0000259" key="1">
    <source>
        <dbReference type="Pfam" id="PF00535"/>
    </source>
</evidence>
<dbReference type="InterPro" id="IPR029044">
    <property type="entry name" value="Nucleotide-diphossugar_trans"/>
</dbReference>
<accession>A0ABQ1KTF0</accession>
<gene>
    <name evidence="2" type="ORF">GCM10011352_36360</name>
</gene>
<feature type="domain" description="Glycosyltransferase 2-like" evidence="1">
    <location>
        <begin position="22"/>
        <end position="137"/>
    </location>
</feature>
<comment type="caution">
    <text evidence="2">The sequence shown here is derived from an EMBL/GenBank/DDBJ whole genome shotgun (WGS) entry which is preliminary data.</text>
</comment>
<dbReference type="Gene3D" id="3.90.550.10">
    <property type="entry name" value="Spore Coat Polysaccharide Biosynthesis Protein SpsA, Chain A"/>
    <property type="match status" value="1"/>
</dbReference>
<evidence type="ECO:0000313" key="3">
    <source>
        <dbReference type="Proteomes" id="UP000629025"/>
    </source>
</evidence>
<dbReference type="CDD" id="cd06433">
    <property type="entry name" value="GT_2_WfgS_like"/>
    <property type="match status" value="1"/>
</dbReference>
<dbReference type="PANTHER" id="PTHR22916:SF67">
    <property type="entry name" value="COLANIC ACID BIOSYNTHESIS GLYCOSYL TRANSFERASE WCAE-RELATED"/>
    <property type="match status" value="1"/>
</dbReference>
<dbReference type="Pfam" id="PF00535">
    <property type="entry name" value="Glycos_transf_2"/>
    <property type="match status" value="1"/>
</dbReference>
<dbReference type="RefSeq" id="WP_188750957.1">
    <property type="nucleotide sequence ID" value="NZ_BMIJ01000008.1"/>
</dbReference>
<dbReference type="PANTHER" id="PTHR22916">
    <property type="entry name" value="GLYCOSYLTRANSFERASE"/>
    <property type="match status" value="1"/>
</dbReference>
<dbReference type="InterPro" id="IPR001173">
    <property type="entry name" value="Glyco_trans_2-like"/>
</dbReference>